<dbReference type="PATRIC" id="fig|448.7.peg.2946"/>
<dbReference type="PANTHER" id="PTHR22893">
    <property type="entry name" value="NADH OXIDOREDUCTASE-RELATED"/>
    <property type="match status" value="1"/>
</dbReference>
<dbReference type="GO" id="GO:0016628">
    <property type="term" value="F:oxidoreductase activity, acting on the CH-CH group of donors, NAD or NADP as acceptor"/>
    <property type="evidence" value="ECO:0007669"/>
    <property type="project" value="UniProtKB-ARBA"/>
</dbReference>
<dbReference type="STRING" id="448.Lery_2805"/>
<evidence type="ECO:0000256" key="3">
    <source>
        <dbReference type="ARBA" id="ARBA00023002"/>
    </source>
</evidence>
<evidence type="ECO:0000313" key="5">
    <source>
        <dbReference type="EMBL" id="KTC94638.1"/>
    </source>
</evidence>
<dbReference type="EMBL" id="LNYA01000034">
    <property type="protein sequence ID" value="KTC94638.1"/>
    <property type="molecule type" value="Genomic_DNA"/>
</dbReference>
<sequence length="350" mass="39058">MSLQPLFQPYRLNDDIQLKNRIVMAPMTRNMAHDDLSPTQVMADYYARRADAGLIITEGTIIRPDGRGYSHVPGIYTETQMKGWRAVTEAVHAQDGKLFLQIWHVGRVSHPVFLDGQLPLSPSATTMTGKVARTKDLHYGTSRAASLNDIRSLITSYAAAAKNAMESGFDGIEIHGANGYLIDQFLHYHTNLREDDYGRTTRDKARFALEVVTACITAIGNHRVGLRLSPGAYLNEIVGDSRDAEVFQYLLQQLNEIKPAYVHTGNFNDSVAFKELGNQTMTAFIRQYYTGTLIASGSYTPESASRGLERQDFDLIAFGRPFIANPDLVARLKTQRLLTAYDASMLSTLW</sequence>
<dbReference type="SUPFAM" id="SSF51395">
    <property type="entry name" value="FMN-linked oxidoreductases"/>
    <property type="match status" value="1"/>
</dbReference>
<dbReference type="InterPro" id="IPR001155">
    <property type="entry name" value="OxRdtase_FMN_N"/>
</dbReference>
<dbReference type="PANTHER" id="PTHR22893:SF55">
    <property type="entry name" value="OXIDOREDUCTASE-RELATED"/>
    <property type="match status" value="1"/>
</dbReference>
<evidence type="ECO:0000256" key="1">
    <source>
        <dbReference type="ARBA" id="ARBA00001917"/>
    </source>
</evidence>
<proteinExistence type="inferred from homology"/>
<dbReference type="RefSeq" id="WP_058527876.1">
    <property type="nucleotide sequence ID" value="NZ_CAAAHY010000005.1"/>
</dbReference>
<name>A0A0W0TGD0_LEGER</name>
<dbReference type="GO" id="GO:0005829">
    <property type="term" value="C:cytosol"/>
    <property type="evidence" value="ECO:0007669"/>
    <property type="project" value="TreeGrafter"/>
</dbReference>
<dbReference type="GO" id="GO:0010181">
    <property type="term" value="F:FMN binding"/>
    <property type="evidence" value="ECO:0007669"/>
    <property type="project" value="InterPro"/>
</dbReference>
<protein>
    <submittedName>
        <fullName evidence="5">NADH-dependent flavin oxidoreductase, Oye family</fullName>
    </submittedName>
</protein>
<evidence type="ECO:0000256" key="2">
    <source>
        <dbReference type="ARBA" id="ARBA00005979"/>
    </source>
</evidence>
<dbReference type="FunFam" id="3.20.20.70:FF:000059">
    <property type="entry name" value="N-ethylmaleimide reductase, FMN-linked"/>
    <property type="match status" value="1"/>
</dbReference>
<dbReference type="AlphaFoldDB" id="A0A0W0TGD0"/>
<evidence type="ECO:0000313" key="6">
    <source>
        <dbReference type="Proteomes" id="UP000054773"/>
    </source>
</evidence>
<accession>A0A0W0TGD0</accession>
<keyword evidence="6" id="KW-1185">Reference proteome</keyword>
<reference evidence="5 6" key="1">
    <citation type="submission" date="2015-11" db="EMBL/GenBank/DDBJ databases">
        <title>Genomic analysis of 38 Legionella species identifies large and diverse effector repertoires.</title>
        <authorList>
            <person name="Burstein D."/>
            <person name="Amaro F."/>
            <person name="Zusman T."/>
            <person name="Lifshitz Z."/>
            <person name="Cohen O."/>
            <person name="Gilbert J.A."/>
            <person name="Pupko T."/>
            <person name="Shuman H.A."/>
            <person name="Segal G."/>
        </authorList>
    </citation>
    <scope>NUCLEOTIDE SEQUENCE [LARGE SCALE GENOMIC DNA]</scope>
    <source>
        <strain evidence="5 6">SE-32A-C8</strain>
    </source>
</reference>
<organism evidence="5 6">
    <name type="scientific">Legionella erythra</name>
    <dbReference type="NCBI Taxonomy" id="448"/>
    <lineage>
        <taxon>Bacteria</taxon>
        <taxon>Pseudomonadati</taxon>
        <taxon>Pseudomonadota</taxon>
        <taxon>Gammaproteobacteria</taxon>
        <taxon>Legionellales</taxon>
        <taxon>Legionellaceae</taxon>
        <taxon>Legionella</taxon>
    </lineage>
</organism>
<comment type="similarity">
    <text evidence="2">Belongs to the NADH:flavin oxidoreductase/NADH oxidase family.</text>
</comment>
<keyword evidence="3" id="KW-0560">Oxidoreductase</keyword>
<dbReference type="Proteomes" id="UP000054773">
    <property type="component" value="Unassembled WGS sequence"/>
</dbReference>
<comment type="cofactor">
    <cofactor evidence="1">
        <name>FMN</name>
        <dbReference type="ChEBI" id="CHEBI:58210"/>
    </cofactor>
</comment>
<dbReference type="InterPro" id="IPR013785">
    <property type="entry name" value="Aldolase_TIM"/>
</dbReference>
<evidence type="ECO:0000259" key="4">
    <source>
        <dbReference type="Pfam" id="PF00724"/>
    </source>
</evidence>
<dbReference type="Pfam" id="PF00724">
    <property type="entry name" value="Oxidored_FMN"/>
    <property type="match status" value="1"/>
</dbReference>
<dbReference type="CDD" id="cd02933">
    <property type="entry name" value="OYE_like_FMN"/>
    <property type="match status" value="1"/>
</dbReference>
<gene>
    <name evidence="5" type="ORF">Lery_2805</name>
</gene>
<dbReference type="OrthoDB" id="8523426at2"/>
<dbReference type="InterPro" id="IPR045247">
    <property type="entry name" value="Oye-like"/>
</dbReference>
<dbReference type="Gene3D" id="3.20.20.70">
    <property type="entry name" value="Aldolase class I"/>
    <property type="match status" value="1"/>
</dbReference>
<comment type="caution">
    <text evidence="5">The sequence shown here is derived from an EMBL/GenBank/DDBJ whole genome shotgun (WGS) entry which is preliminary data.</text>
</comment>
<feature type="domain" description="NADH:flavin oxidoreductase/NADH oxidase N-terminal" evidence="4">
    <location>
        <begin position="6"/>
        <end position="336"/>
    </location>
</feature>